<protein>
    <submittedName>
        <fullName evidence="2">Uncharacterized protein</fullName>
    </submittedName>
</protein>
<evidence type="ECO:0000313" key="3">
    <source>
        <dbReference type="Proteomes" id="UP001497457"/>
    </source>
</evidence>
<reference evidence="3" key="1">
    <citation type="submission" date="2024-06" db="EMBL/GenBank/DDBJ databases">
        <authorList>
            <person name="Ryan C."/>
        </authorList>
    </citation>
    <scope>NUCLEOTIDE SEQUENCE [LARGE SCALE GENOMIC DNA]</scope>
</reference>
<organism evidence="2 3">
    <name type="scientific">Urochloa decumbens</name>
    <dbReference type="NCBI Taxonomy" id="240449"/>
    <lineage>
        <taxon>Eukaryota</taxon>
        <taxon>Viridiplantae</taxon>
        <taxon>Streptophyta</taxon>
        <taxon>Embryophyta</taxon>
        <taxon>Tracheophyta</taxon>
        <taxon>Spermatophyta</taxon>
        <taxon>Magnoliopsida</taxon>
        <taxon>Liliopsida</taxon>
        <taxon>Poales</taxon>
        <taxon>Poaceae</taxon>
        <taxon>PACMAD clade</taxon>
        <taxon>Panicoideae</taxon>
        <taxon>Panicodae</taxon>
        <taxon>Paniceae</taxon>
        <taxon>Melinidinae</taxon>
        <taxon>Urochloa</taxon>
    </lineage>
</organism>
<evidence type="ECO:0000313" key="2">
    <source>
        <dbReference type="EMBL" id="CAL5045506.1"/>
    </source>
</evidence>
<evidence type="ECO:0000256" key="1">
    <source>
        <dbReference type="SAM" id="MobiDB-lite"/>
    </source>
</evidence>
<feature type="region of interest" description="Disordered" evidence="1">
    <location>
        <begin position="64"/>
        <end position="84"/>
    </location>
</feature>
<sequence>MAASAERLVPMLTFCEAPFDGILDGTSVPSPFPARGSAAASIPSSGYAAASRDEMLMEIAKEFAKPSSQRRGQAQQQQQQEEKAAAVDDLAIFEAVVLQLQ</sequence>
<name>A0ABC9DUX5_9POAL</name>
<proteinExistence type="predicted"/>
<gene>
    <name evidence="2" type="ORF">URODEC1_LOCUS88882</name>
</gene>
<dbReference type="Proteomes" id="UP001497457">
    <property type="component" value="Chromosome 35b"/>
</dbReference>
<keyword evidence="3" id="KW-1185">Reference proteome</keyword>
<dbReference type="EMBL" id="OZ075145">
    <property type="protein sequence ID" value="CAL5045506.1"/>
    <property type="molecule type" value="Genomic_DNA"/>
</dbReference>
<dbReference type="AlphaFoldDB" id="A0ABC9DUX5"/>
<accession>A0ABC9DUX5</accession>
<reference evidence="2 3" key="2">
    <citation type="submission" date="2024-10" db="EMBL/GenBank/DDBJ databases">
        <authorList>
            <person name="Ryan C."/>
        </authorList>
    </citation>
    <scope>NUCLEOTIDE SEQUENCE [LARGE SCALE GENOMIC DNA]</scope>
</reference>